<evidence type="ECO:0000313" key="1">
    <source>
        <dbReference type="EMBL" id="CAI0467168.1"/>
    </source>
</evidence>
<sequence length="24" mass="2721">ERHDGSISLKSIYTFPYLGSISIH</sequence>
<reference evidence="1" key="1">
    <citation type="submission" date="2022-08" db="EMBL/GenBank/DDBJ databases">
        <authorList>
            <person name="Gutierrez-Valencia J."/>
        </authorList>
    </citation>
    <scope>NUCLEOTIDE SEQUENCE</scope>
</reference>
<evidence type="ECO:0000313" key="2">
    <source>
        <dbReference type="Proteomes" id="UP001154282"/>
    </source>
</evidence>
<proteinExistence type="predicted"/>
<dbReference type="AlphaFoldDB" id="A0AAV0PA39"/>
<gene>
    <name evidence="1" type="ORF">LITE_LOCUS37330</name>
</gene>
<dbReference type="EMBL" id="CAMGYJ010000008">
    <property type="protein sequence ID" value="CAI0467168.1"/>
    <property type="molecule type" value="Genomic_DNA"/>
</dbReference>
<keyword evidence="2" id="KW-1185">Reference proteome</keyword>
<dbReference type="Proteomes" id="UP001154282">
    <property type="component" value="Unassembled WGS sequence"/>
</dbReference>
<comment type="caution">
    <text evidence="1">The sequence shown here is derived from an EMBL/GenBank/DDBJ whole genome shotgun (WGS) entry which is preliminary data.</text>
</comment>
<feature type="non-terminal residue" evidence="1">
    <location>
        <position position="1"/>
    </location>
</feature>
<organism evidence="1 2">
    <name type="scientific">Linum tenue</name>
    <dbReference type="NCBI Taxonomy" id="586396"/>
    <lineage>
        <taxon>Eukaryota</taxon>
        <taxon>Viridiplantae</taxon>
        <taxon>Streptophyta</taxon>
        <taxon>Embryophyta</taxon>
        <taxon>Tracheophyta</taxon>
        <taxon>Spermatophyta</taxon>
        <taxon>Magnoliopsida</taxon>
        <taxon>eudicotyledons</taxon>
        <taxon>Gunneridae</taxon>
        <taxon>Pentapetalae</taxon>
        <taxon>rosids</taxon>
        <taxon>fabids</taxon>
        <taxon>Malpighiales</taxon>
        <taxon>Linaceae</taxon>
        <taxon>Linum</taxon>
    </lineage>
</organism>
<protein>
    <submittedName>
        <fullName evidence="1">Uncharacterized protein</fullName>
    </submittedName>
</protein>
<accession>A0AAV0PA39</accession>
<name>A0AAV0PA39_9ROSI</name>